<keyword evidence="3" id="KW-1185">Reference proteome</keyword>
<feature type="compositionally biased region" description="Basic and acidic residues" evidence="1">
    <location>
        <begin position="74"/>
        <end position="92"/>
    </location>
</feature>
<evidence type="ECO:0000313" key="3">
    <source>
        <dbReference type="Proteomes" id="UP001162156"/>
    </source>
</evidence>
<gene>
    <name evidence="2" type="ORF">NQ314_013974</name>
</gene>
<dbReference type="Pfam" id="PF13896">
    <property type="entry name" value="Glyco_transf_49"/>
    <property type="match status" value="1"/>
</dbReference>
<evidence type="ECO:0000313" key="2">
    <source>
        <dbReference type="EMBL" id="KAJ8933476.1"/>
    </source>
</evidence>
<feature type="non-terminal residue" evidence="2">
    <location>
        <position position="211"/>
    </location>
</feature>
<dbReference type="Proteomes" id="UP001162156">
    <property type="component" value="Unassembled WGS sequence"/>
</dbReference>
<sequence>MYNNRKSFIIKLLVVACIIYLCIHVLTNNAAPVIRELQESGRNLAALDGGNLEQAALTQENEMKEAVPIAEPTKAPEKPSEKVVTTEEPKKEPTVLEKVKELSQCLDKPMVPKTQQRGDYWVLYNYITAEKTFKCHESITYTTHADYSFMDNLVPLLERWKGPVSIAMHAPGTDFSNTLESIAHLRDCTTSLVKEYVTFHIYFSTKHVPKE</sequence>
<organism evidence="2 3">
    <name type="scientific">Rhamnusium bicolor</name>
    <dbReference type="NCBI Taxonomy" id="1586634"/>
    <lineage>
        <taxon>Eukaryota</taxon>
        <taxon>Metazoa</taxon>
        <taxon>Ecdysozoa</taxon>
        <taxon>Arthropoda</taxon>
        <taxon>Hexapoda</taxon>
        <taxon>Insecta</taxon>
        <taxon>Pterygota</taxon>
        <taxon>Neoptera</taxon>
        <taxon>Endopterygota</taxon>
        <taxon>Coleoptera</taxon>
        <taxon>Polyphaga</taxon>
        <taxon>Cucujiformia</taxon>
        <taxon>Chrysomeloidea</taxon>
        <taxon>Cerambycidae</taxon>
        <taxon>Lepturinae</taxon>
        <taxon>Rhagiini</taxon>
        <taxon>Rhamnusium</taxon>
    </lineage>
</organism>
<comment type="caution">
    <text evidence="2">The sequence shown here is derived from an EMBL/GenBank/DDBJ whole genome shotgun (WGS) entry which is preliminary data.</text>
</comment>
<evidence type="ECO:0000256" key="1">
    <source>
        <dbReference type="SAM" id="MobiDB-lite"/>
    </source>
</evidence>
<name>A0AAV8X3G6_9CUCU</name>
<dbReference type="PANTHER" id="PTHR47412:SF1">
    <property type="entry name" value="FI01434P-RELATED"/>
    <property type="match status" value="1"/>
</dbReference>
<dbReference type="PANTHER" id="PTHR47412">
    <property type="entry name" value="FI01434P-RELATED"/>
    <property type="match status" value="1"/>
</dbReference>
<dbReference type="EMBL" id="JANEYF010003860">
    <property type="protein sequence ID" value="KAJ8933476.1"/>
    <property type="molecule type" value="Genomic_DNA"/>
</dbReference>
<proteinExistence type="predicted"/>
<reference evidence="2" key="1">
    <citation type="journal article" date="2023" name="Insect Mol. Biol.">
        <title>Genome sequencing provides insights into the evolution of gene families encoding plant cell wall-degrading enzymes in longhorned beetles.</title>
        <authorList>
            <person name="Shin N.R."/>
            <person name="Okamura Y."/>
            <person name="Kirsch R."/>
            <person name="Pauchet Y."/>
        </authorList>
    </citation>
    <scope>NUCLEOTIDE SEQUENCE</scope>
    <source>
        <strain evidence="2">RBIC_L_NR</strain>
    </source>
</reference>
<protein>
    <submittedName>
        <fullName evidence="2">Uncharacterized protein</fullName>
    </submittedName>
</protein>
<dbReference type="AlphaFoldDB" id="A0AAV8X3G6"/>
<accession>A0AAV8X3G6</accession>
<feature type="region of interest" description="Disordered" evidence="1">
    <location>
        <begin position="68"/>
        <end position="92"/>
    </location>
</feature>